<gene>
    <name evidence="2" type="ORF">GCM10022229_30690</name>
</gene>
<name>A0ABP7N1Z7_9GAMM</name>
<protein>
    <recommendedName>
        <fullName evidence="4">Lipoprotein</fullName>
    </recommendedName>
</protein>
<sequence length="248" mass="26664">MNLRIRSIPCIALLATAVGAAALSGCGDREAAEAARAAAQAAANEQAAKEYADGFDDAVGREDWALAKAQGDVLFARFPGTEQAERIRPRYEEVKAKAADEREHARAAALWSYQSEDVKGGKQLSAAIYSKDPVDTDGSGANPVRLIFRDHPTWGTSSYLVLQAGDFACRGGCRVKVTVDDADPKSMAALRPDTDEAIAMFINDERGLWRMLKDAKQVSVEFPVKAGGTRTATFEVAGLDRSKLPGWD</sequence>
<feature type="chain" id="PRO_5045156623" description="Lipoprotein" evidence="1">
    <location>
        <begin position="21"/>
        <end position="248"/>
    </location>
</feature>
<evidence type="ECO:0000313" key="2">
    <source>
        <dbReference type="EMBL" id="GAA3934830.1"/>
    </source>
</evidence>
<dbReference type="PROSITE" id="PS51257">
    <property type="entry name" value="PROKAR_LIPOPROTEIN"/>
    <property type="match status" value="1"/>
</dbReference>
<evidence type="ECO:0000313" key="3">
    <source>
        <dbReference type="Proteomes" id="UP001501727"/>
    </source>
</evidence>
<accession>A0ABP7N1Z7</accession>
<keyword evidence="1" id="KW-0732">Signal</keyword>
<comment type="caution">
    <text evidence="2">The sequence shown here is derived from an EMBL/GenBank/DDBJ whole genome shotgun (WGS) entry which is preliminary data.</text>
</comment>
<dbReference type="Proteomes" id="UP001501727">
    <property type="component" value="Unassembled WGS sequence"/>
</dbReference>
<evidence type="ECO:0000256" key="1">
    <source>
        <dbReference type="SAM" id="SignalP"/>
    </source>
</evidence>
<organism evidence="2 3">
    <name type="scientific">Luteimonas lutimaris</name>
    <dbReference type="NCBI Taxonomy" id="698645"/>
    <lineage>
        <taxon>Bacteria</taxon>
        <taxon>Pseudomonadati</taxon>
        <taxon>Pseudomonadota</taxon>
        <taxon>Gammaproteobacteria</taxon>
        <taxon>Lysobacterales</taxon>
        <taxon>Lysobacteraceae</taxon>
        <taxon>Luteimonas</taxon>
    </lineage>
</organism>
<reference evidence="3" key="1">
    <citation type="journal article" date="2019" name="Int. J. Syst. Evol. Microbiol.">
        <title>The Global Catalogue of Microorganisms (GCM) 10K type strain sequencing project: providing services to taxonomists for standard genome sequencing and annotation.</title>
        <authorList>
            <consortium name="The Broad Institute Genomics Platform"/>
            <consortium name="The Broad Institute Genome Sequencing Center for Infectious Disease"/>
            <person name="Wu L."/>
            <person name="Ma J."/>
        </authorList>
    </citation>
    <scope>NUCLEOTIDE SEQUENCE [LARGE SCALE GENOMIC DNA]</scope>
    <source>
        <strain evidence="3">JCM 16916</strain>
    </source>
</reference>
<dbReference type="EMBL" id="BAAAZU010000041">
    <property type="protein sequence ID" value="GAA3934830.1"/>
    <property type="molecule type" value="Genomic_DNA"/>
</dbReference>
<proteinExistence type="predicted"/>
<feature type="signal peptide" evidence="1">
    <location>
        <begin position="1"/>
        <end position="20"/>
    </location>
</feature>
<evidence type="ECO:0008006" key="4">
    <source>
        <dbReference type="Google" id="ProtNLM"/>
    </source>
</evidence>
<dbReference type="RefSeq" id="WP_344760927.1">
    <property type="nucleotide sequence ID" value="NZ_BAAAZU010000041.1"/>
</dbReference>
<keyword evidence="3" id="KW-1185">Reference proteome</keyword>